<keyword evidence="1" id="KW-0732">Signal</keyword>
<reference evidence="2" key="2">
    <citation type="submission" date="2023-01" db="EMBL/GenBank/DDBJ databases">
        <title>Draft genome sequence of Algimonas ampicilliniresistens strain NBRC 108219.</title>
        <authorList>
            <person name="Sun Q."/>
            <person name="Mori K."/>
        </authorList>
    </citation>
    <scope>NUCLEOTIDE SEQUENCE</scope>
    <source>
        <strain evidence="2">NBRC 108219</strain>
    </source>
</reference>
<evidence type="ECO:0000313" key="2">
    <source>
        <dbReference type="EMBL" id="GLQ23341.1"/>
    </source>
</evidence>
<protein>
    <recommendedName>
        <fullName evidence="4">DUF4932 domain-containing protein</fullName>
    </recommendedName>
</protein>
<evidence type="ECO:0008006" key="4">
    <source>
        <dbReference type="Google" id="ProtNLM"/>
    </source>
</evidence>
<dbReference type="EMBL" id="BSNK01000001">
    <property type="protein sequence ID" value="GLQ23341.1"/>
    <property type="molecule type" value="Genomic_DNA"/>
</dbReference>
<dbReference type="Proteomes" id="UP001161391">
    <property type="component" value="Unassembled WGS sequence"/>
</dbReference>
<feature type="chain" id="PRO_5046811318" description="DUF4932 domain-containing protein" evidence="1">
    <location>
        <begin position="21"/>
        <end position="326"/>
    </location>
</feature>
<feature type="signal peptide" evidence="1">
    <location>
        <begin position="1"/>
        <end position="20"/>
    </location>
</feature>
<keyword evidence="3" id="KW-1185">Reference proteome</keyword>
<comment type="caution">
    <text evidence="2">The sequence shown here is derived from an EMBL/GenBank/DDBJ whole genome shotgun (WGS) entry which is preliminary data.</text>
</comment>
<proteinExistence type="predicted"/>
<gene>
    <name evidence="2" type="ORF">GCM10007853_12150</name>
</gene>
<name>A0ABQ5V720_9PROT</name>
<dbReference type="PROSITE" id="PS51257">
    <property type="entry name" value="PROKAR_LIPOPROTEIN"/>
    <property type="match status" value="1"/>
</dbReference>
<sequence length="326" mass="36053">MFRLFRNLSMAVAMMISACATTEVSTTPAETVQPLPKFELANDPWVALHHYAYHQARALSDMKVKGRVPMLDADIAAFTLDVAKAFEPVSAAYEPHLGSSLLFTGSLRWIAVALSHGDLEGVPDEAVKQALKDFMPVYQEHFWPRHQADSARFIRSVEDDLTAYGDAMASRLADHLDGEWGTDPLRVDIVPYANWAGAYTGTRPFGHITMSANDPEINQHKFEMLFHEASHTSPLGDQLEAAADAAIAKTGLEFPRYWHALLWYASGTAARETLGKDYEPYYVTSGRLTNEPSATVYQAFEAVWGQHDTLDARAMAAADLAMGRVD</sequence>
<accession>A0ABQ5V720</accession>
<evidence type="ECO:0000256" key="1">
    <source>
        <dbReference type="SAM" id="SignalP"/>
    </source>
</evidence>
<reference evidence="2" key="1">
    <citation type="journal article" date="2014" name="Int. J. Syst. Evol. Microbiol.">
        <title>Complete genome of a new Firmicutes species belonging to the dominant human colonic microbiota ('Ruminococcus bicirculans') reveals two chromosomes and a selective capacity to utilize plant glucans.</title>
        <authorList>
            <consortium name="NISC Comparative Sequencing Program"/>
            <person name="Wegmann U."/>
            <person name="Louis P."/>
            <person name="Goesmann A."/>
            <person name="Henrissat B."/>
            <person name="Duncan S.H."/>
            <person name="Flint H.J."/>
        </authorList>
    </citation>
    <scope>NUCLEOTIDE SEQUENCE</scope>
    <source>
        <strain evidence="2">NBRC 108219</strain>
    </source>
</reference>
<evidence type="ECO:0000313" key="3">
    <source>
        <dbReference type="Proteomes" id="UP001161391"/>
    </source>
</evidence>
<dbReference type="RefSeq" id="WP_284388666.1">
    <property type="nucleotide sequence ID" value="NZ_BSNK01000001.1"/>
</dbReference>
<organism evidence="2 3">
    <name type="scientific">Algimonas ampicilliniresistens</name>
    <dbReference type="NCBI Taxonomy" id="1298735"/>
    <lineage>
        <taxon>Bacteria</taxon>
        <taxon>Pseudomonadati</taxon>
        <taxon>Pseudomonadota</taxon>
        <taxon>Alphaproteobacteria</taxon>
        <taxon>Maricaulales</taxon>
        <taxon>Robiginitomaculaceae</taxon>
        <taxon>Algimonas</taxon>
    </lineage>
</organism>